<gene>
    <name evidence="7" type="ordered locus">Shel_06190</name>
</gene>
<evidence type="ECO:0000256" key="4">
    <source>
        <dbReference type="ARBA" id="ARBA00023004"/>
    </source>
</evidence>
<proteinExistence type="predicted"/>
<keyword evidence="5" id="KW-0411">Iron-sulfur</keyword>
<dbReference type="eggNOG" id="COG1149">
    <property type="taxonomic scope" value="Bacteria"/>
</dbReference>
<dbReference type="Pfam" id="PF12838">
    <property type="entry name" value="Fer4_7"/>
    <property type="match status" value="2"/>
</dbReference>
<accession>C7N3T7</accession>
<sequence length="401" mass="43505">MKWVETDKHSVADEMAALSALASFGLSVYPERCVRVRNRHSSCSRCADACTSGAISLEHGEWSMNPDLCVGCGTCATVCPTCALEAQHPNDTMLMASAMKSARACEGEAVFVCHRTMERHPDIDSDKVCQVVCLSRLEETLVATLFAQGVKRVAGVHADCANCPRHQGIKSAHLVKDTMSAICETWGIDARLVLTDELPSAALRDDGAFPASDDPDGIDLSAYVAAPDRDQAMAEGSSVSQVDGRIKASYVPAHVMKDGTLPHFVPSRRQRLLDQLATFGEPVADELDCRLWGHVVIDFNACKSCKMCAVFCPTGAICKYRDENGVAGIEHYVAECVHCGLCQDICPAGAIKSVTQVPAKQLAHGETERYCMPDPEWWTGPDQILRRMRPQISGNSVSHSY</sequence>
<dbReference type="Proteomes" id="UP000002026">
    <property type="component" value="Chromosome"/>
</dbReference>
<keyword evidence="2" id="KW-0004">4Fe-4S</keyword>
<protein>
    <submittedName>
        <fullName evidence="7">NADH:ubiquinone oxidoreductase chain I-like protein</fullName>
    </submittedName>
</protein>
<dbReference type="InterPro" id="IPR050157">
    <property type="entry name" value="PSI_iron-sulfur_center"/>
</dbReference>
<keyword evidence="7" id="KW-0830">Ubiquinone</keyword>
<feature type="domain" description="4Fe-4S ferredoxin-type" evidence="6">
    <location>
        <begin position="327"/>
        <end position="356"/>
    </location>
</feature>
<feature type="domain" description="4Fe-4S ferredoxin-type" evidence="6">
    <location>
        <begin position="60"/>
        <end position="89"/>
    </location>
</feature>
<feature type="domain" description="4Fe-4S ferredoxin-type" evidence="6">
    <location>
        <begin position="293"/>
        <end position="323"/>
    </location>
</feature>
<keyword evidence="8" id="KW-1185">Reference proteome</keyword>
<dbReference type="Gene3D" id="3.30.70.20">
    <property type="match status" value="2"/>
</dbReference>
<dbReference type="eggNOG" id="COG1143">
    <property type="taxonomic scope" value="Bacteria"/>
</dbReference>
<evidence type="ECO:0000259" key="6">
    <source>
        <dbReference type="PROSITE" id="PS51379"/>
    </source>
</evidence>
<dbReference type="PANTHER" id="PTHR24960">
    <property type="entry name" value="PHOTOSYSTEM I IRON-SULFUR CENTER-RELATED"/>
    <property type="match status" value="1"/>
</dbReference>
<keyword evidence="3" id="KW-0479">Metal-binding</keyword>
<evidence type="ECO:0000313" key="8">
    <source>
        <dbReference type="Proteomes" id="UP000002026"/>
    </source>
</evidence>
<evidence type="ECO:0000256" key="1">
    <source>
        <dbReference type="ARBA" id="ARBA00001966"/>
    </source>
</evidence>
<evidence type="ECO:0000256" key="3">
    <source>
        <dbReference type="ARBA" id="ARBA00022723"/>
    </source>
</evidence>
<keyword evidence="4" id="KW-0408">Iron</keyword>
<dbReference type="PROSITE" id="PS51379">
    <property type="entry name" value="4FE4S_FER_2"/>
    <property type="match status" value="3"/>
</dbReference>
<dbReference type="KEGG" id="shi:Shel_06190"/>
<evidence type="ECO:0000313" key="7">
    <source>
        <dbReference type="EMBL" id="ACV21678.1"/>
    </source>
</evidence>
<dbReference type="InterPro" id="IPR017896">
    <property type="entry name" value="4Fe4S_Fe-S-bd"/>
</dbReference>
<dbReference type="SUPFAM" id="SSF54862">
    <property type="entry name" value="4Fe-4S ferredoxins"/>
    <property type="match status" value="2"/>
</dbReference>
<evidence type="ECO:0000256" key="2">
    <source>
        <dbReference type="ARBA" id="ARBA00022485"/>
    </source>
</evidence>
<dbReference type="RefSeq" id="WP_012797783.1">
    <property type="nucleotide sequence ID" value="NC_013165.1"/>
</dbReference>
<dbReference type="HOGENOM" id="CLU_048087_3_0_11"/>
<comment type="cofactor">
    <cofactor evidence="1">
        <name>[4Fe-4S] cluster</name>
        <dbReference type="ChEBI" id="CHEBI:49883"/>
    </cofactor>
</comment>
<reference evidence="7 8" key="1">
    <citation type="journal article" date="2009" name="Stand. Genomic Sci.">
        <title>Complete genome sequence of Slackia heliotrinireducens type strain (RHS 1).</title>
        <authorList>
            <person name="Pukall R."/>
            <person name="Lapidus A."/>
            <person name="Nolan M."/>
            <person name="Copeland A."/>
            <person name="Glavina Del Rio T."/>
            <person name="Lucas S."/>
            <person name="Chen F."/>
            <person name="Tice H."/>
            <person name="Cheng J.F."/>
            <person name="Chertkov O."/>
            <person name="Bruce D."/>
            <person name="Goodwin L."/>
            <person name="Kuske C."/>
            <person name="Brettin T."/>
            <person name="Detter J.C."/>
            <person name="Han C."/>
            <person name="Pitluck S."/>
            <person name="Pati A."/>
            <person name="Mavrommatis K."/>
            <person name="Ivanova N."/>
            <person name="Ovchinnikova G."/>
            <person name="Chen A."/>
            <person name="Palaniappan K."/>
            <person name="Schneider S."/>
            <person name="Rohde M."/>
            <person name="Chain P."/>
            <person name="D'haeseleer P."/>
            <person name="Goker M."/>
            <person name="Bristow J."/>
            <person name="Eisen J.A."/>
            <person name="Markowitz V."/>
            <person name="Kyrpides N.C."/>
            <person name="Klenk H.P."/>
            <person name="Hugenholtz P."/>
        </authorList>
    </citation>
    <scope>NUCLEOTIDE SEQUENCE [LARGE SCALE GENOMIC DNA]</scope>
    <source>
        <strain evidence="8">ATCC 29202 / DSM 20476 / NCTC 11029 / RHS 1</strain>
    </source>
</reference>
<evidence type="ECO:0000256" key="5">
    <source>
        <dbReference type="ARBA" id="ARBA00023014"/>
    </source>
</evidence>
<dbReference type="PANTHER" id="PTHR24960:SF79">
    <property type="entry name" value="PHOTOSYSTEM I IRON-SULFUR CENTER"/>
    <property type="match status" value="1"/>
</dbReference>
<dbReference type="STRING" id="471855.Shel_06190"/>
<organism evidence="7 8">
    <name type="scientific">Slackia heliotrinireducens (strain ATCC 29202 / DSM 20476 / NCTC 11029 / RHS 1)</name>
    <name type="common">Peptococcus heliotrinreducens</name>
    <dbReference type="NCBI Taxonomy" id="471855"/>
    <lineage>
        <taxon>Bacteria</taxon>
        <taxon>Bacillati</taxon>
        <taxon>Actinomycetota</taxon>
        <taxon>Coriobacteriia</taxon>
        <taxon>Eggerthellales</taxon>
        <taxon>Eggerthellaceae</taxon>
        <taxon>Slackia</taxon>
    </lineage>
</organism>
<name>C7N3T7_SLAHD</name>
<dbReference type="GO" id="GO:0046872">
    <property type="term" value="F:metal ion binding"/>
    <property type="evidence" value="ECO:0007669"/>
    <property type="project" value="UniProtKB-KW"/>
</dbReference>
<dbReference type="PROSITE" id="PS00198">
    <property type="entry name" value="4FE4S_FER_1"/>
    <property type="match status" value="2"/>
</dbReference>
<dbReference type="AlphaFoldDB" id="C7N3T7"/>
<dbReference type="GO" id="GO:0051539">
    <property type="term" value="F:4 iron, 4 sulfur cluster binding"/>
    <property type="evidence" value="ECO:0007669"/>
    <property type="project" value="UniProtKB-KW"/>
</dbReference>
<dbReference type="EMBL" id="CP001684">
    <property type="protein sequence ID" value="ACV21678.1"/>
    <property type="molecule type" value="Genomic_DNA"/>
</dbReference>
<dbReference type="InterPro" id="IPR017900">
    <property type="entry name" value="4Fe4S_Fe_S_CS"/>
</dbReference>